<dbReference type="EMBL" id="HBHK01015928">
    <property type="protein sequence ID" value="CAD9688735.1"/>
    <property type="molecule type" value="Transcribed_RNA"/>
</dbReference>
<evidence type="ECO:0000313" key="3">
    <source>
        <dbReference type="EMBL" id="CAD9688727.1"/>
    </source>
</evidence>
<protein>
    <submittedName>
        <fullName evidence="3">Uncharacterized protein</fullName>
    </submittedName>
</protein>
<feature type="transmembrane region" description="Helical" evidence="2">
    <location>
        <begin position="6"/>
        <end position="22"/>
    </location>
</feature>
<dbReference type="EMBL" id="HBHK01015927">
    <property type="protein sequence ID" value="CAD9688733.1"/>
    <property type="molecule type" value="Transcribed_RNA"/>
</dbReference>
<evidence type="ECO:0000313" key="4">
    <source>
        <dbReference type="EMBL" id="CAD9688728.1"/>
    </source>
</evidence>
<dbReference type="EMBL" id="HBHK01015924">
    <property type="protein sequence ID" value="CAD9688727.1"/>
    <property type="molecule type" value="Transcribed_RNA"/>
</dbReference>
<sequence length="117" mass="13133">MDIWYVWILIVVIIIVFGLLRMRRVQRNRKANLEAKRAMQANRNQVEMQRSQWATPPIQYGPAQNVPVQYPVQNTQETVTIPVATATIVQEPQNGSTPVAVAQPVDPKAPSNMSVAV</sequence>
<evidence type="ECO:0000313" key="6">
    <source>
        <dbReference type="EMBL" id="CAD9688735.1"/>
    </source>
</evidence>
<dbReference type="EMBL" id="HBHK01015925">
    <property type="protein sequence ID" value="CAD9688728.1"/>
    <property type="molecule type" value="Transcribed_RNA"/>
</dbReference>
<keyword evidence="2" id="KW-1133">Transmembrane helix</keyword>
<gene>
    <name evidence="3" type="ORF">QSP1433_LOCUS9980</name>
    <name evidence="4" type="ORF">QSP1433_LOCUS9981</name>
    <name evidence="5" type="ORF">QSP1433_LOCUS9983</name>
    <name evidence="6" type="ORF">QSP1433_LOCUS9984</name>
</gene>
<proteinExistence type="predicted"/>
<name>A0A7S2S3W8_9STRA</name>
<dbReference type="AlphaFoldDB" id="A0A7S2S3W8"/>
<evidence type="ECO:0000256" key="2">
    <source>
        <dbReference type="SAM" id="Phobius"/>
    </source>
</evidence>
<keyword evidence="2" id="KW-0472">Membrane</keyword>
<feature type="region of interest" description="Disordered" evidence="1">
    <location>
        <begin position="94"/>
        <end position="117"/>
    </location>
</feature>
<reference evidence="3" key="1">
    <citation type="submission" date="2021-01" db="EMBL/GenBank/DDBJ databases">
        <authorList>
            <person name="Corre E."/>
            <person name="Pelletier E."/>
            <person name="Niang G."/>
            <person name="Scheremetjew M."/>
            <person name="Finn R."/>
            <person name="Kale V."/>
            <person name="Holt S."/>
            <person name="Cochrane G."/>
            <person name="Meng A."/>
            <person name="Brown T."/>
            <person name="Cohen L."/>
        </authorList>
    </citation>
    <scope>NUCLEOTIDE SEQUENCE</scope>
    <source>
        <strain evidence="3">NY070348D</strain>
    </source>
</reference>
<organism evidence="3">
    <name type="scientific">Mucochytrium quahogii</name>
    <dbReference type="NCBI Taxonomy" id="96639"/>
    <lineage>
        <taxon>Eukaryota</taxon>
        <taxon>Sar</taxon>
        <taxon>Stramenopiles</taxon>
        <taxon>Bigyra</taxon>
        <taxon>Labyrinthulomycetes</taxon>
        <taxon>Thraustochytrida</taxon>
        <taxon>Thraustochytriidae</taxon>
        <taxon>Mucochytrium</taxon>
    </lineage>
</organism>
<evidence type="ECO:0000256" key="1">
    <source>
        <dbReference type="SAM" id="MobiDB-lite"/>
    </source>
</evidence>
<keyword evidence="2" id="KW-0812">Transmembrane</keyword>
<evidence type="ECO:0000313" key="5">
    <source>
        <dbReference type="EMBL" id="CAD9688733.1"/>
    </source>
</evidence>
<accession>A0A7S2S3W8</accession>